<keyword evidence="9" id="KW-1185">Reference proteome</keyword>
<evidence type="ECO:0000259" key="6">
    <source>
        <dbReference type="Pfam" id="PF00732"/>
    </source>
</evidence>
<sequence length="634" mass="70291">MENRKSHLLEDIVTDHKTASEILYDAVIVGAGISGAIMANELSQKGFKVLVVEAGPGQDLTIPGYEEYVKRFYTNLDKDPNAPYPVNSSAPMPRPQDIKPLKKGEIDDSGYIVQKGPDVFDGTYAKVVGGTTMHFQSNTPRMLPEDFEMKSTFDKGIDWPMKYDDLKPYYRRAEKEMGVAANVEDQAYDGMTFDEGYVFPMEAMPPTYLDKVIADTVDGTEINLAGEKHELKVRNIPQGRNGIPNPKYNNGKGFVPDGAVSDHQAEIGERCQGNTNCTPICPVQAKYDARKTLAKALHTDQVDFLNKTIASKVIVDPNTGEVTSLEVKYYDEVGAEHYEVATLKARKFILAGNAIENACLMLASGLKGESELIGKNLTNHIYLFNWALMPENVGAFRGTQGTSGIENFRSGQFRNEQAAFHMDIINNGWNFATGAPYSDVADLVDNKNKYGKDLRKGLVDKVCRQVLFTFMVEMTADPNNAVTVDPQYKDKFGNLKPVVSFKIPEYTLNGLQYGRKLAKKLFQQLGAEDYTEYNPTDWGYIIHNGEGIVVRGGNHFSGTHIMGDDPKTSVVDTNQKSWDHQNLFLVGSGSMPTIGTSNTTLTLAALCYKTADAITNELNNEKNNQQKKELDYVS</sequence>
<keyword evidence="3" id="KW-0285">Flavoprotein</keyword>
<dbReference type="InterPro" id="IPR000172">
    <property type="entry name" value="GMC_OxRdtase_N"/>
</dbReference>
<name>A0A7X9RQP5_9BACT</name>
<evidence type="ECO:0000259" key="7">
    <source>
        <dbReference type="Pfam" id="PF05199"/>
    </source>
</evidence>
<protein>
    <submittedName>
        <fullName evidence="8">GMC family oxidoreductase</fullName>
    </submittedName>
</protein>
<proteinExistence type="inferred from homology"/>
<dbReference type="Proteomes" id="UP000576082">
    <property type="component" value="Unassembled WGS sequence"/>
</dbReference>
<keyword evidence="5" id="KW-0560">Oxidoreductase</keyword>
<dbReference type="GO" id="GO:0050660">
    <property type="term" value="F:flavin adenine dinucleotide binding"/>
    <property type="evidence" value="ECO:0007669"/>
    <property type="project" value="InterPro"/>
</dbReference>
<dbReference type="InterPro" id="IPR007867">
    <property type="entry name" value="GMC_OxRtase_C"/>
</dbReference>
<evidence type="ECO:0000256" key="1">
    <source>
        <dbReference type="ARBA" id="ARBA00001974"/>
    </source>
</evidence>
<reference evidence="8 9" key="1">
    <citation type="submission" date="2020-04" db="EMBL/GenBank/DDBJ databases">
        <title>Flammeovirga sp. SR4, a novel species isolated from seawater.</title>
        <authorList>
            <person name="Wang X."/>
        </authorList>
    </citation>
    <scope>NUCLEOTIDE SEQUENCE [LARGE SCALE GENOMIC DNA]</scope>
    <source>
        <strain evidence="8 9">ATCC 23126</strain>
    </source>
</reference>
<evidence type="ECO:0000256" key="4">
    <source>
        <dbReference type="ARBA" id="ARBA00022827"/>
    </source>
</evidence>
<dbReference type="PANTHER" id="PTHR42784">
    <property type="entry name" value="PYRANOSE 2-OXIDASE"/>
    <property type="match status" value="1"/>
</dbReference>
<dbReference type="Pfam" id="PF13450">
    <property type="entry name" value="NAD_binding_8"/>
    <property type="match status" value="1"/>
</dbReference>
<dbReference type="InterPro" id="IPR036188">
    <property type="entry name" value="FAD/NAD-bd_sf"/>
</dbReference>
<dbReference type="AlphaFoldDB" id="A0A7X9RQP5"/>
<evidence type="ECO:0000313" key="8">
    <source>
        <dbReference type="EMBL" id="NME66978.1"/>
    </source>
</evidence>
<evidence type="ECO:0000313" key="9">
    <source>
        <dbReference type="Proteomes" id="UP000576082"/>
    </source>
</evidence>
<dbReference type="EMBL" id="JABANE010000006">
    <property type="protein sequence ID" value="NME66978.1"/>
    <property type="molecule type" value="Genomic_DNA"/>
</dbReference>
<evidence type="ECO:0000256" key="2">
    <source>
        <dbReference type="ARBA" id="ARBA00010790"/>
    </source>
</evidence>
<dbReference type="PANTHER" id="PTHR42784:SF1">
    <property type="entry name" value="PYRANOSE 2-OXIDASE"/>
    <property type="match status" value="1"/>
</dbReference>
<comment type="similarity">
    <text evidence="2">Belongs to the GMC oxidoreductase family.</text>
</comment>
<gene>
    <name evidence="8" type="ORF">HHU12_03275</name>
</gene>
<keyword evidence="4" id="KW-0274">FAD</keyword>
<dbReference type="InterPro" id="IPR051473">
    <property type="entry name" value="P2Ox-like"/>
</dbReference>
<dbReference type="Gene3D" id="3.50.50.60">
    <property type="entry name" value="FAD/NAD(P)-binding domain"/>
    <property type="match status" value="2"/>
</dbReference>
<dbReference type="RefSeq" id="WP_169654968.1">
    <property type="nucleotide sequence ID" value="NZ_JABANE010000006.1"/>
</dbReference>
<dbReference type="SUPFAM" id="SSF51905">
    <property type="entry name" value="FAD/NAD(P)-binding domain"/>
    <property type="match status" value="1"/>
</dbReference>
<evidence type="ECO:0000256" key="3">
    <source>
        <dbReference type="ARBA" id="ARBA00022630"/>
    </source>
</evidence>
<feature type="domain" description="Glucose-methanol-choline oxidoreductase C-terminal" evidence="7">
    <location>
        <begin position="479"/>
        <end position="606"/>
    </location>
</feature>
<comment type="cofactor">
    <cofactor evidence="1">
        <name>FAD</name>
        <dbReference type="ChEBI" id="CHEBI:57692"/>
    </cofactor>
</comment>
<dbReference type="Pfam" id="PF00732">
    <property type="entry name" value="GMC_oxred_N"/>
    <property type="match status" value="1"/>
</dbReference>
<comment type="caution">
    <text evidence="8">The sequence shown here is derived from an EMBL/GenBank/DDBJ whole genome shotgun (WGS) entry which is preliminary data.</text>
</comment>
<dbReference type="GO" id="GO:0016614">
    <property type="term" value="F:oxidoreductase activity, acting on CH-OH group of donors"/>
    <property type="evidence" value="ECO:0007669"/>
    <property type="project" value="InterPro"/>
</dbReference>
<accession>A0A7X9RQP5</accession>
<dbReference type="Pfam" id="PF05199">
    <property type="entry name" value="GMC_oxred_C"/>
    <property type="match status" value="1"/>
</dbReference>
<evidence type="ECO:0000256" key="5">
    <source>
        <dbReference type="ARBA" id="ARBA00023002"/>
    </source>
</evidence>
<feature type="domain" description="Glucose-methanol-choline oxidoreductase N-terminal" evidence="6">
    <location>
        <begin position="272"/>
        <end position="381"/>
    </location>
</feature>
<organism evidence="8 9">
    <name type="scientific">Flammeovirga aprica JL-4</name>
    <dbReference type="NCBI Taxonomy" id="694437"/>
    <lineage>
        <taxon>Bacteria</taxon>
        <taxon>Pseudomonadati</taxon>
        <taxon>Bacteroidota</taxon>
        <taxon>Cytophagia</taxon>
        <taxon>Cytophagales</taxon>
        <taxon>Flammeovirgaceae</taxon>
        <taxon>Flammeovirga</taxon>
    </lineage>
</organism>